<keyword evidence="2" id="KW-1185">Reference proteome</keyword>
<accession>A0A919XGU8</accession>
<protein>
    <submittedName>
        <fullName evidence="1">Uncharacterized protein</fullName>
    </submittedName>
</protein>
<dbReference type="Proteomes" id="UP000679779">
    <property type="component" value="Unassembled WGS sequence"/>
</dbReference>
<sequence>MPLSRFRAQLSPCKAEHMGLMCHAKTSPLKGCTGFQAGQTTAEDDLILKHSLYETLNLQAGRHGSGLQRENAAVEG</sequence>
<reference evidence="1" key="1">
    <citation type="submission" date="2021-03" db="EMBL/GenBank/DDBJ databases">
        <title>Antimicrobial resistance genes in bacteria isolated from Japanese honey, and their potential for conferring macrolide and lincosamide resistance in the American foulbrood pathogen Paenibacillus larvae.</title>
        <authorList>
            <person name="Okamoto M."/>
            <person name="Kumagai M."/>
            <person name="Kanamori H."/>
            <person name="Takamatsu D."/>
        </authorList>
    </citation>
    <scope>NUCLEOTIDE SEQUENCE</scope>
    <source>
        <strain evidence="1">J2TS6</strain>
    </source>
</reference>
<evidence type="ECO:0000313" key="1">
    <source>
        <dbReference type="EMBL" id="GIO30547.1"/>
    </source>
</evidence>
<dbReference type="EMBL" id="BORQ01000002">
    <property type="protein sequence ID" value="GIO30547.1"/>
    <property type="molecule type" value="Genomic_DNA"/>
</dbReference>
<comment type="caution">
    <text evidence="1">The sequence shown here is derived from an EMBL/GenBank/DDBJ whole genome shotgun (WGS) entry which is preliminary data.</text>
</comment>
<name>A0A919XGU8_9BACL</name>
<gene>
    <name evidence="1" type="ORF">J2TS6_16880</name>
</gene>
<organism evidence="1 2">
    <name type="scientific">Paenibacillus albilobatus</name>
    <dbReference type="NCBI Taxonomy" id="2716884"/>
    <lineage>
        <taxon>Bacteria</taxon>
        <taxon>Bacillati</taxon>
        <taxon>Bacillota</taxon>
        <taxon>Bacilli</taxon>
        <taxon>Bacillales</taxon>
        <taxon>Paenibacillaceae</taxon>
        <taxon>Paenibacillus</taxon>
    </lineage>
</organism>
<evidence type="ECO:0000313" key="2">
    <source>
        <dbReference type="Proteomes" id="UP000679779"/>
    </source>
</evidence>
<dbReference type="AlphaFoldDB" id="A0A919XGU8"/>
<proteinExistence type="predicted"/>